<protein>
    <submittedName>
        <fullName evidence="1">Uncharacterized protein</fullName>
    </submittedName>
</protein>
<sequence length="191" mass="21641">MGTNGFLPLFETRLVRRLLLFRPYAASIFMAIGLKYGPEVEDILTGLAIQSRDEGDFQDFPSKHSPFLNGHLFVTKGMNNTFSFPWCSGLKGFFSNNLAEFLSCGGTVQGWLNEERMLMFKRTTSYFFAFIDIIAKLCGFSKSVFIISGKVADAYWRYKQEVMEFGSTPPTSTLQFYQHMLCSISKASFGK</sequence>
<dbReference type="PANTHER" id="PTHR13301">
    <property type="entry name" value="X-BOX TRANSCRIPTION FACTOR-RELATED"/>
    <property type="match status" value="1"/>
</dbReference>
<name>A0A2P5VY53_GOSBA</name>
<accession>A0A2P5VY53</accession>
<organism evidence="1 2">
    <name type="scientific">Gossypium barbadense</name>
    <name type="common">Sea Island cotton</name>
    <name type="synonym">Hibiscus barbadensis</name>
    <dbReference type="NCBI Taxonomy" id="3634"/>
    <lineage>
        <taxon>Eukaryota</taxon>
        <taxon>Viridiplantae</taxon>
        <taxon>Streptophyta</taxon>
        <taxon>Embryophyta</taxon>
        <taxon>Tracheophyta</taxon>
        <taxon>Spermatophyta</taxon>
        <taxon>Magnoliopsida</taxon>
        <taxon>eudicotyledons</taxon>
        <taxon>Gunneridae</taxon>
        <taxon>Pentapetalae</taxon>
        <taxon>rosids</taxon>
        <taxon>malvids</taxon>
        <taxon>Malvales</taxon>
        <taxon>Malvaceae</taxon>
        <taxon>Malvoideae</taxon>
        <taxon>Gossypium</taxon>
    </lineage>
</organism>
<dbReference type="Proteomes" id="UP000239757">
    <property type="component" value="Unassembled WGS sequence"/>
</dbReference>
<dbReference type="EMBL" id="KZ670189">
    <property type="protein sequence ID" value="PPR83754.1"/>
    <property type="molecule type" value="Genomic_DNA"/>
</dbReference>
<dbReference type="OrthoDB" id="72851at2759"/>
<gene>
    <name evidence="1" type="ORF">GOBAR_AA36959</name>
</gene>
<evidence type="ECO:0000313" key="1">
    <source>
        <dbReference type="EMBL" id="PPR83754.1"/>
    </source>
</evidence>
<reference evidence="1 2" key="1">
    <citation type="submission" date="2015-01" db="EMBL/GenBank/DDBJ databases">
        <title>Genome of allotetraploid Gossypium barbadense reveals genomic plasticity and fiber elongation in cotton evolution.</title>
        <authorList>
            <person name="Chen X."/>
            <person name="Liu X."/>
            <person name="Zhao B."/>
            <person name="Zheng H."/>
            <person name="Hu Y."/>
            <person name="Lu G."/>
            <person name="Yang C."/>
            <person name="Chen J."/>
            <person name="Shan C."/>
            <person name="Zhang L."/>
            <person name="Zhou Y."/>
            <person name="Wang L."/>
            <person name="Guo W."/>
            <person name="Bai Y."/>
            <person name="Ruan J."/>
            <person name="Shangguan X."/>
            <person name="Mao Y."/>
            <person name="Jiang J."/>
            <person name="Zhu Y."/>
            <person name="Lei J."/>
            <person name="Kang H."/>
            <person name="Chen S."/>
            <person name="He X."/>
            <person name="Wang R."/>
            <person name="Wang Y."/>
            <person name="Chen J."/>
            <person name="Wang L."/>
            <person name="Yu S."/>
            <person name="Wang B."/>
            <person name="Wei J."/>
            <person name="Song S."/>
            <person name="Lu X."/>
            <person name="Gao Z."/>
            <person name="Gu W."/>
            <person name="Deng X."/>
            <person name="Ma D."/>
            <person name="Wang S."/>
            <person name="Liang W."/>
            <person name="Fang L."/>
            <person name="Cai C."/>
            <person name="Zhu X."/>
            <person name="Zhou B."/>
            <person name="Zhang Y."/>
            <person name="Chen Z."/>
            <person name="Xu S."/>
            <person name="Zhu R."/>
            <person name="Wang S."/>
            <person name="Zhang T."/>
            <person name="Zhao G."/>
        </authorList>
    </citation>
    <scope>NUCLEOTIDE SEQUENCE [LARGE SCALE GENOMIC DNA]</scope>
    <source>
        <strain evidence="2">cv. Xinhai21</strain>
        <tissue evidence="1">Leaf</tissue>
    </source>
</reference>
<proteinExistence type="predicted"/>
<evidence type="ECO:0000313" key="2">
    <source>
        <dbReference type="Proteomes" id="UP000239757"/>
    </source>
</evidence>
<dbReference type="AlphaFoldDB" id="A0A2P5VY53"/>